<dbReference type="EMBL" id="JAGFBR010000016">
    <property type="protein sequence ID" value="KAH0452772.1"/>
    <property type="molecule type" value="Genomic_DNA"/>
</dbReference>
<comment type="caution">
    <text evidence="1">The sequence shown here is derived from an EMBL/GenBank/DDBJ whole genome shotgun (WGS) entry which is preliminary data.</text>
</comment>
<protein>
    <recommendedName>
        <fullName evidence="3">TLDc domain-containing protein</fullName>
    </recommendedName>
</protein>
<evidence type="ECO:0000313" key="1">
    <source>
        <dbReference type="EMBL" id="KAH0452772.1"/>
    </source>
</evidence>
<sequence>MRKQMSSGINVEITFQSEEDFFSVIGFRRIICQYMCQKYDMTIFFVEYATELSTDSLTVISDGTNRHHFFYGGISAGNFGGLFAGTRLSRENLCKRNTDRGDDQYPALLHKLQFSEVYEITLYAGLRFPPKLELLKIFRAYSVPLAQFL</sequence>
<dbReference type="AlphaFoldDB" id="A0AAV7G912"/>
<dbReference type="Proteomes" id="UP000775213">
    <property type="component" value="Unassembled WGS sequence"/>
</dbReference>
<evidence type="ECO:0000313" key="2">
    <source>
        <dbReference type="Proteomes" id="UP000775213"/>
    </source>
</evidence>
<reference evidence="1 2" key="1">
    <citation type="journal article" date="2021" name="Hortic Res">
        <title>Chromosome-scale assembly of the Dendrobium chrysotoxum genome enhances the understanding of orchid evolution.</title>
        <authorList>
            <person name="Zhang Y."/>
            <person name="Zhang G.Q."/>
            <person name="Zhang D."/>
            <person name="Liu X.D."/>
            <person name="Xu X.Y."/>
            <person name="Sun W.H."/>
            <person name="Yu X."/>
            <person name="Zhu X."/>
            <person name="Wang Z.W."/>
            <person name="Zhao X."/>
            <person name="Zhong W.Y."/>
            <person name="Chen H."/>
            <person name="Yin W.L."/>
            <person name="Huang T."/>
            <person name="Niu S.C."/>
            <person name="Liu Z.J."/>
        </authorList>
    </citation>
    <scope>NUCLEOTIDE SEQUENCE [LARGE SCALE GENOMIC DNA]</scope>
    <source>
        <strain evidence="1">Lindl</strain>
    </source>
</reference>
<keyword evidence="2" id="KW-1185">Reference proteome</keyword>
<name>A0AAV7G912_DENCH</name>
<organism evidence="1 2">
    <name type="scientific">Dendrobium chrysotoxum</name>
    <name type="common">Orchid</name>
    <dbReference type="NCBI Taxonomy" id="161865"/>
    <lineage>
        <taxon>Eukaryota</taxon>
        <taxon>Viridiplantae</taxon>
        <taxon>Streptophyta</taxon>
        <taxon>Embryophyta</taxon>
        <taxon>Tracheophyta</taxon>
        <taxon>Spermatophyta</taxon>
        <taxon>Magnoliopsida</taxon>
        <taxon>Liliopsida</taxon>
        <taxon>Asparagales</taxon>
        <taxon>Orchidaceae</taxon>
        <taxon>Epidendroideae</taxon>
        <taxon>Malaxideae</taxon>
        <taxon>Dendrobiinae</taxon>
        <taxon>Dendrobium</taxon>
    </lineage>
</organism>
<evidence type="ECO:0008006" key="3">
    <source>
        <dbReference type="Google" id="ProtNLM"/>
    </source>
</evidence>
<accession>A0AAV7G912</accession>
<proteinExistence type="predicted"/>
<gene>
    <name evidence="1" type="ORF">IEQ34_017096</name>
</gene>